<feature type="region of interest" description="Disordered" evidence="5">
    <location>
        <begin position="194"/>
        <end position="235"/>
    </location>
</feature>
<evidence type="ECO:0000256" key="2">
    <source>
        <dbReference type="ARBA" id="ARBA00022679"/>
    </source>
</evidence>
<evidence type="ECO:0000256" key="1">
    <source>
        <dbReference type="ARBA" id="ARBA00007374"/>
    </source>
</evidence>
<evidence type="ECO:0000256" key="3">
    <source>
        <dbReference type="ARBA" id="ARBA00022777"/>
    </source>
</evidence>
<name>A0A1C7MGK4_GRIFR</name>
<keyword evidence="2 4" id="KW-0808">Transferase</keyword>
<evidence type="ECO:0000313" key="6">
    <source>
        <dbReference type="EMBL" id="OBZ75958.1"/>
    </source>
</evidence>
<gene>
    <name evidence="6" type="ORF">A0H81_04935</name>
</gene>
<dbReference type="InterPro" id="IPR038286">
    <property type="entry name" value="IPK_sf"/>
</dbReference>
<evidence type="ECO:0000313" key="7">
    <source>
        <dbReference type="Proteomes" id="UP000092993"/>
    </source>
</evidence>
<proteinExistence type="inferred from homology"/>
<dbReference type="GO" id="GO:0000824">
    <property type="term" value="F:inositol-1,4,5,6-tetrakisphosphate 3-kinase activity"/>
    <property type="evidence" value="ECO:0007669"/>
    <property type="project" value="TreeGrafter"/>
</dbReference>
<accession>A0A1C7MGK4</accession>
<dbReference type="GO" id="GO:0032958">
    <property type="term" value="P:inositol phosphate biosynthetic process"/>
    <property type="evidence" value="ECO:0007669"/>
    <property type="project" value="InterPro"/>
</dbReference>
<dbReference type="GO" id="GO:0046854">
    <property type="term" value="P:phosphatidylinositol phosphate biosynthetic process"/>
    <property type="evidence" value="ECO:0007669"/>
    <property type="project" value="TreeGrafter"/>
</dbReference>
<dbReference type="GO" id="GO:0005634">
    <property type="term" value="C:nucleus"/>
    <property type="evidence" value="ECO:0007669"/>
    <property type="project" value="TreeGrafter"/>
</dbReference>
<dbReference type="OrthoDB" id="338650at2759"/>
<dbReference type="EC" id="2.7.-.-" evidence="4"/>
<feature type="region of interest" description="Disordered" evidence="5">
    <location>
        <begin position="277"/>
        <end position="309"/>
    </location>
</feature>
<dbReference type="STRING" id="5627.A0A1C7MGK4"/>
<protein>
    <recommendedName>
        <fullName evidence="4">Kinase</fullName>
        <ecNumber evidence="4">2.7.-.-</ecNumber>
    </recommendedName>
</protein>
<dbReference type="GO" id="GO:0008440">
    <property type="term" value="F:inositol-1,4,5-trisphosphate 3-kinase activity"/>
    <property type="evidence" value="ECO:0007669"/>
    <property type="project" value="TreeGrafter"/>
</dbReference>
<dbReference type="AlphaFoldDB" id="A0A1C7MGK4"/>
<evidence type="ECO:0000256" key="4">
    <source>
        <dbReference type="RuleBase" id="RU363090"/>
    </source>
</evidence>
<dbReference type="Pfam" id="PF03770">
    <property type="entry name" value="IPK"/>
    <property type="match status" value="1"/>
</dbReference>
<dbReference type="PANTHER" id="PTHR12400:SF108">
    <property type="entry name" value="KINASE"/>
    <property type="match status" value="1"/>
</dbReference>
<dbReference type="Gene3D" id="3.30.470.160">
    <property type="entry name" value="Inositol polyphosphate kinase"/>
    <property type="match status" value="1"/>
</dbReference>
<keyword evidence="7" id="KW-1185">Reference proteome</keyword>
<dbReference type="Proteomes" id="UP000092993">
    <property type="component" value="Unassembled WGS sequence"/>
</dbReference>
<comment type="caution">
    <text evidence="6">The sequence shown here is derived from an EMBL/GenBank/DDBJ whole genome shotgun (WGS) entry which is preliminary data.</text>
</comment>
<evidence type="ECO:0000256" key="5">
    <source>
        <dbReference type="SAM" id="MobiDB-lite"/>
    </source>
</evidence>
<feature type="compositionally biased region" description="Acidic residues" evidence="5">
    <location>
        <begin position="278"/>
        <end position="298"/>
    </location>
</feature>
<dbReference type="PANTHER" id="PTHR12400">
    <property type="entry name" value="INOSITOL POLYPHOSPHATE KINASE"/>
    <property type="match status" value="1"/>
</dbReference>
<comment type="similarity">
    <text evidence="1 4">Belongs to the inositol phosphokinase (IPK) family.</text>
</comment>
<organism evidence="6 7">
    <name type="scientific">Grifola frondosa</name>
    <name type="common">Maitake</name>
    <name type="synonym">Polyporus frondosus</name>
    <dbReference type="NCBI Taxonomy" id="5627"/>
    <lineage>
        <taxon>Eukaryota</taxon>
        <taxon>Fungi</taxon>
        <taxon>Dikarya</taxon>
        <taxon>Basidiomycota</taxon>
        <taxon>Agaricomycotina</taxon>
        <taxon>Agaricomycetes</taxon>
        <taxon>Polyporales</taxon>
        <taxon>Grifolaceae</taxon>
        <taxon>Grifola</taxon>
    </lineage>
</organism>
<dbReference type="SUPFAM" id="SSF56104">
    <property type="entry name" value="SAICAR synthase-like"/>
    <property type="match status" value="1"/>
</dbReference>
<feature type="compositionally biased region" description="Low complexity" evidence="5">
    <location>
        <begin position="208"/>
        <end position="229"/>
    </location>
</feature>
<keyword evidence="3 4" id="KW-0418">Kinase</keyword>
<dbReference type="EMBL" id="LUGG01000004">
    <property type="protein sequence ID" value="OBZ75958.1"/>
    <property type="molecule type" value="Genomic_DNA"/>
</dbReference>
<dbReference type="GO" id="GO:0005737">
    <property type="term" value="C:cytoplasm"/>
    <property type="evidence" value="ECO:0007669"/>
    <property type="project" value="TreeGrafter"/>
</dbReference>
<dbReference type="InterPro" id="IPR005522">
    <property type="entry name" value="IPK"/>
</dbReference>
<sequence>MIDDAITCLPSSATAFSTAALSPCSKSCQLSPVPLPLPSTPKHIPLESQVGGHPGVLTSEDGSLLIKPALPVEVAFYQSGGKVDTKVTTIEPGVINVLEEVAEVEKDECIFVDTLPNILDIKLGTVLYDQDATPEKRAHMEKQARETTSLETGIRLTGFQVYNLATGKPVNTPKSYGKSIKAVDLPEGIARFFPTATSAPSTPPTPPSNASTPPTNLLSTSSSSSSSDSLADETFPEMQKEIRDALAELHMRMVGGSLLIVYEADWQHARAGLHMLEECGEDEDMEDEEEETDEDDDETQAKHVGPHTL</sequence>
<reference evidence="6 7" key="1">
    <citation type="submission" date="2016-03" db="EMBL/GenBank/DDBJ databases">
        <title>Whole genome sequencing of Grifola frondosa 9006-11.</title>
        <authorList>
            <person name="Min B."/>
            <person name="Park H."/>
            <person name="Kim J.-G."/>
            <person name="Cho H."/>
            <person name="Oh Y.-L."/>
            <person name="Kong W.-S."/>
            <person name="Choi I.-G."/>
        </authorList>
    </citation>
    <scope>NUCLEOTIDE SEQUENCE [LARGE SCALE GENOMIC DNA]</scope>
    <source>
        <strain evidence="6 7">9006-11</strain>
    </source>
</reference>